<dbReference type="GO" id="GO:0015740">
    <property type="term" value="P:C4-dicarboxylate transport"/>
    <property type="evidence" value="ECO:0007669"/>
    <property type="project" value="TreeGrafter"/>
</dbReference>
<evidence type="ECO:0000313" key="12">
    <source>
        <dbReference type="Proteomes" id="UP000473699"/>
    </source>
</evidence>
<evidence type="ECO:0000256" key="3">
    <source>
        <dbReference type="ARBA" id="ARBA00022475"/>
    </source>
</evidence>
<keyword evidence="6 9" id="KW-1133">Transmembrane helix</keyword>
<comment type="subcellular location">
    <subcellularLocation>
        <location evidence="1">Cell inner membrane</location>
        <topology evidence="1">Multi-pass membrane protein</topology>
    </subcellularLocation>
</comment>
<evidence type="ECO:0000256" key="1">
    <source>
        <dbReference type="ARBA" id="ARBA00004429"/>
    </source>
</evidence>
<sequence>MNNHAGERRFSPLVPLSARINGLCEVLLFVLMIAMIVITTAQVVCRLVTQALTWSEELTRFLLVAASLVGAAVAFYRGSHISVTFVIEKLPKRGQTLVFLVMQALGVLFFGVLARYGHVMMEREALQTTPALGISMSVLYAQFPLFSAVVILHLLATAEIYLRGGRR</sequence>
<evidence type="ECO:0000256" key="6">
    <source>
        <dbReference type="ARBA" id="ARBA00022989"/>
    </source>
</evidence>
<organism evidence="11 12">
    <name type="scientific">Pyramidobacter porci</name>
    <dbReference type="NCBI Taxonomy" id="2605789"/>
    <lineage>
        <taxon>Bacteria</taxon>
        <taxon>Thermotogati</taxon>
        <taxon>Synergistota</taxon>
        <taxon>Synergistia</taxon>
        <taxon>Synergistales</taxon>
        <taxon>Dethiosulfovibrionaceae</taxon>
        <taxon>Pyramidobacter</taxon>
    </lineage>
</organism>
<keyword evidence="7 9" id="KW-0472">Membrane</keyword>
<feature type="domain" description="Tripartite ATP-independent periplasmic transporters DctQ component" evidence="10">
    <location>
        <begin position="35"/>
        <end position="157"/>
    </location>
</feature>
<comment type="caution">
    <text evidence="11">The sequence shown here is derived from an EMBL/GenBank/DDBJ whole genome shotgun (WGS) entry which is preliminary data.</text>
</comment>
<evidence type="ECO:0000259" key="10">
    <source>
        <dbReference type="Pfam" id="PF04290"/>
    </source>
</evidence>
<dbReference type="PANTHER" id="PTHR35011">
    <property type="entry name" value="2,3-DIKETO-L-GULONATE TRAP TRANSPORTER SMALL PERMEASE PROTEIN YIAM"/>
    <property type="match status" value="1"/>
</dbReference>
<feature type="transmembrane region" description="Helical" evidence="9">
    <location>
        <begin position="58"/>
        <end position="76"/>
    </location>
</feature>
<dbReference type="InterPro" id="IPR055348">
    <property type="entry name" value="DctQ"/>
</dbReference>
<keyword evidence="4" id="KW-0997">Cell inner membrane</keyword>
<accession>A0A6L5YE78</accession>
<evidence type="ECO:0000256" key="8">
    <source>
        <dbReference type="ARBA" id="ARBA00038436"/>
    </source>
</evidence>
<keyword evidence="2" id="KW-0813">Transport</keyword>
<evidence type="ECO:0000256" key="5">
    <source>
        <dbReference type="ARBA" id="ARBA00022692"/>
    </source>
</evidence>
<dbReference type="Pfam" id="PF04290">
    <property type="entry name" value="DctQ"/>
    <property type="match status" value="1"/>
</dbReference>
<dbReference type="PANTHER" id="PTHR35011:SF5">
    <property type="entry name" value="SIALIC ACID TRAP TRANSPORTER SMALL PERMEASE PROTEIN SIAQ"/>
    <property type="match status" value="1"/>
</dbReference>
<dbReference type="InterPro" id="IPR007387">
    <property type="entry name" value="TRAP_DctQ"/>
</dbReference>
<gene>
    <name evidence="11" type="ORF">FYJ74_10155</name>
</gene>
<protein>
    <submittedName>
        <fullName evidence="11">TRAP transporter small permease</fullName>
    </submittedName>
</protein>
<dbReference type="EMBL" id="VUNH01000011">
    <property type="protein sequence ID" value="MST56393.1"/>
    <property type="molecule type" value="Genomic_DNA"/>
</dbReference>
<reference evidence="11 12" key="1">
    <citation type="submission" date="2019-08" db="EMBL/GenBank/DDBJ databases">
        <title>In-depth cultivation of the pig gut microbiome towards novel bacterial diversity and tailored functional studies.</title>
        <authorList>
            <person name="Wylensek D."/>
            <person name="Hitch T.C.A."/>
            <person name="Clavel T."/>
        </authorList>
    </citation>
    <scope>NUCLEOTIDE SEQUENCE [LARGE SCALE GENOMIC DNA]</scope>
    <source>
        <strain evidence="11 12">SM-530-WT-4B</strain>
    </source>
</reference>
<evidence type="ECO:0000313" key="11">
    <source>
        <dbReference type="EMBL" id="MST56393.1"/>
    </source>
</evidence>
<evidence type="ECO:0000256" key="9">
    <source>
        <dbReference type="SAM" id="Phobius"/>
    </source>
</evidence>
<feature type="transmembrane region" description="Helical" evidence="9">
    <location>
        <begin position="138"/>
        <end position="162"/>
    </location>
</feature>
<evidence type="ECO:0000256" key="7">
    <source>
        <dbReference type="ARBA" id="ARBA00023136"/>
    </source>
</evidence>
<keyword evidence="5 9" id="KW-0812">Transmembrane</keyword>
<dbReference type="GO" id="GO:0005886">
    <property type="term" value="C:plasma membrane"/>
    <property type="evidence" value="ECO:0007669"/>
    <property type="project" value="UniProtKB-SubCell"/>
</dbReference>
<keyword evidence="12" id="KW-1185">Reference proteome</keyword>
<dbReference type="GO" id="GO:0022857">
    <property type="term" value="F:transmembrane transporter activity"/>
    <property type="evidence" value="ECO:0007669"/>
    <property type="project" value="TreeGrafter"/>
</dbReference>
<dbReference type="AlphaFoldDB" id="A0A6L5YE78"/>
<dbReference type="Proteomes" id="UP000473699">
    <property type="component" value="Unassembled WGS sequence"/>
</dbReference>
<evidence type="ECO:0000256" key="4">
    <source>
        <dbReference type="ARBA" id="ARBA00022519"/>
    </source>
</evidence>
<feature type="transmembrane region" description="Helical" evidence="9">
    <location>
        <begin position="20"/>
        <end position="38"/>
    </location>
</feature>
<proteinExistence type="inferred from homology"/>
<name>A0A6L5YE78_9BACT</name>
<feature type="transmembrane region" description="Helical" evidence="9">
    <location>
        <begin position="97"/>
        <end position="118"/>
    </location>
</feature>
<keyword evidence="3" id="KW-1003">Cell membrane</keyword>
<comment type="similarity">
    <text evidence="8">Belongs to the TRAP transporter small permease family.</text>
</comment>
<evidence type="ECO:0000256" key="2">
    <source>
        <dbReference type="ARBA" id="ARBA00022448"/>
    </source>
</evidence>